<dbReference type="PANTHER" id="PTHR40388">
    <property type="entry name" value="BRYOPORIN"/>
    <property type="match status" value="1"/>
</dbReference>
<organism evidence="6 7">
    <name type="scientific">Synaphobranchus kaupii</name>
    <name type="common">Kaup's arrowtooth eel</name>
    <dbReference type="NCBI Taxonomy" id="118154"/>
    <lineage>
        <taxon>Eukaryota</taxon>
        <taxon>Metazoa</taxon>
        <taxon>Chordata</taxon>
        <taxon>Craniata</taxon>
        <taxon>Vertebrata</taxon>
        <taxon>Euteleostomi</taxon>
        <taxon>Actinopterygii</taxon>
        <taxon>Neopterygii</taxon>
        <taxon>Teleostei</taxon>
        <taxon>Anguilliformes</taxon>
        <taxon>Synaphobranchidae</taxon>
        <taxon>Synaphobranchus</taxon>
    </lineage>
</organism>
<dbReference type="EMBL" id="JAINUF010000010">
    <property type="protein sequence ID" value="KAJ8348796.1"/>
    <property type="molecule type" value="Genomic_DNA"/>
</dbReference>
<evidence type="ECO:0000313" key="6">
    <source>
        <dbReference type="EMBL" id="KAJ8348796.1"/>
    </source>
</evidence>
<dbReference type="InterPro" id="IPR050677">
    <property type="entry name" value="Actinoporin_PFT"/>
</dbReference>
<evidence type="ECO:0000256" key="1">
    <source>
        <dbReference type="ARBA" id="ARBA00004175"/>
    </source>
</evidence>
<evidence type="ECO:0000256" key="3">
    <source>
        <dbReference type="ARBA" id="ARBA00022537"/>
    </source>
</evidence>
<dbReference type="Gene3D" id="2.60.270.20">
    <property type="entry name" value="Cytolysin/lectin"/>
    <property type="match status" value="1"/>
</dbReference>
<dbReference type="GO" id="GO:0044218">
    <property type="term" value="C:other organism cell membrane"/>
    <property type="evidence" value="ECO:0007669"/>
    <property type="project" value="UniProtKB-KW"/>
</dbReference>
<keyword evidence="4" id="KW-1053">Target membrane</keyword>
<evidence type="ECO:0000256" key="2">
    <source>
        <dbReference type="ARBA" id="ARBA00004532"/>
    </source>
</evidence>
<evidence type="ECO:0000256" key="4">
    <source>
        <dbReference type="ARBA" id="ARBA00023298"/>
    </source>
</evidence>
<evidence type="ECO:0000256" key="5">
    <source>
        <dbReference type="ARBA" id="ARBA00023331"/>
    </source>
</evidence>
<dbReference type="InterPro" id="IPR015926">
    <property type="entry name" value="Cytolysin/lectin"/>
</dbReference>
<proteinExistence type="predicted"/>
<comment type="subcellular location">
    <subcellularLocation>
        <location evidence="2">Nematocyst</location>
    </subcellularLocation>
    <subcellularLocation>
        <location evidence="1">Target cell membrane</location>
    </subcellularLocation>
</comment>
<sequence>MSDIAEAAISLVNDIAQQSISSILRSVSIHLFNSTSNILINPQVYTYSGYCYDPPQPTVKKGVTEVCAFGHTKGTICGAVGVLTYDIAEDWKRSS</sequence>
<dbReference type="AlphaFoldDB" id="A0A9Q1IQV4"/>
<keyword evidence="5" id="KW-0166">Nematocyst</keyword>
<name>A0A9Q1IQV4_SYNKA</name>
<reference evidence="6" key="1">
    <citation type="journal article" date="2023" name="Science">
        <title>Genome structures resolve the early diversification of teleost fishes.</title>
        <authorList>
            <person name="Parey E."/>
            <person name="Louis A."/>
            <person name="Montfort J."/>
            <person name="Bouchez O."/>
            <person name="Roques C."/>
            <person name="Iampietro C."/>
            <person name="Lluch J."/>
            <person name="Castinel A."/>
            <person name="Donnadieu C."/>
            <person name="Desvignes T."/>
            <person name="Floi Bucao C."/>
            <person name="Jouanno E."/>
            <person name="Wen M."/>
            <person name="Mejri S."/>
            <person name="Dirks R."/>
            <person name="Jansen H."/>
            <person name="Henkel C."/>
            <person name="Chen W.J."/>
            <person name="Zahm M."/>
            <person name="Cabau C."/>
            <person name="Klopp C."/>
            <person name="Thompson A.W."/>
            <person name="Robinson-Rechavi M."/>
            <person name="Braasch I."/>
            <person name="Lecointre G."/>
            <person name="Bobe J."/>
            <person name="Postlethwait J.H."/>
            <person name="Berthelot C."/>
            <person name="Roest Crollius H."/>
            <person name="Guiguen Y."/>
        </authorList>
    </citation>
    <scope>NUCLEOTIDE SEQUENCE</scope>
    <source>
        <strain evidence="6">WJC10195</strain>
    </source>
</reference>
<comment type="caution">
    <text evidence="6">The sequence shown here is derived from an EMBL/GenBank/DDBJ whole genome shotgun (WGS) entry which is preliminary data.</text>
</comment>
<dbReference type="Proteomes" id="UP001152622">
    <property type="component" value="Chromosome 10"/>
</dbReference>
<dbReference type="SUPFAM" id="SSF63724">
    <property type="entry name" value="Cytolysin/lectin"/>
    <property type="match status" value="1"/>
</dbReference>
<dbReference type="PANTHER" id="PTHR40388:SF1">
    <property type="entry name" value="BRYOPORIN"/>
    <property type="match status" value="1"/>
</dbReference>
<dbReference type="OrthoDB" id="2304600at2759"/>
<keyword evidence="3" id="KW-1052">Target cell membrane</keyword>
<keyword evidence="7" id="KW-1185">Reference proteome</keyword>
<keyword evidence="4" id="KW-0472">Membrane</keyword>
<accession>A0A9Q1IQV4</accession>
<protein>
    <submittedName>
        <fullName evidence="6">Uncharacterized protein</fullName>
    </submittedName>
</protein>
<dbReference type="GO" id="GO:0042151">
    <property type="term" value="C:nematocyst"/>
    <property type="evidence" value="ECO:0007669"/>
    <property type="project" value="UniProtKB-SubCell"/>
</dbReference>
<evidence type="ECO:0000313" key="7">
    <source>
        <dbReference type="Proteomes" id="UP001152622"/>
    </source>
</evidence>
<gene>
    <name evidence="6" type="ORF">SKAU_G00273850</name>
</gene>